<accession>A0A166BHV5</accession>
<sequence>MHSQAGIVIALEVSLRPKTIVAQSHAPHEAHSLPPPHLSLRPLQQHCWSCTAIRCTCKLLFIRATFLFDIGVLHDIELFLELFVFPSIELFRYSFGYGVLSDLSSDQPPSCATPSDILRECFDCASCLQCNHSVNGHASDNLPRIAARSL</sequence>
<dbReference type="Proteomes" id="UP000076798">
    <property type="component" value="Unassembled WGS sequence"/>
</dbReference>
<name>A0A166BHV5_9AGAM</name>
<dbReference type="EMBL" id="KV428108">
    <property type="protein sequence ID" value="KZT36395.1"/>
    <property type="molecule type" value="Genomic_DNA"/>
</dbReference>
<organism evidence="1 2">
    <name type="scientific">Sistotremastrum suecicum HHB10207 ss-3</name>
    <dbReference type="NCBI Taxonomy" id="1314776"/>
    <lineage>
        <taxon>Eukaryota</taxon>
        <taxon>Fungi</taxon>
        <taxon>Dikarya</taxon>
        <taxon>Basidiomycota</taxon>
        <taxon>Agaricomycotina</taxon>
        <taxon>Agaricomycetes</taxon>
        <taxon>Sistotremastrales</taxon>
        <taxon>Sistotremastraceae</taxon>
        <taxon>Sistotremastrum</taxon>
    </lineage>
</organism>
<proteinExistence type="predicted"/>
<gene>
    <name evidence="1" type="ORF">SISSUDRAFT_67702</name>
</gene>
<reference evidence="1 2" key="1">
    <citation type="journal article" date="2016" name="Mol. Biol. Evol.">
        <title>Comparative Genomics of Early-Diverging Mushroom-Forming Fungi Provides Insights into the Origins of Lignocellulose Decay Capabilities.</title>
        <authorList>
            <person name="Nagy L.G."/>
            <person name="Riley R."/>
            <person name="Tritt A."/>
            <person name="Adam C."/>
            <person name="Daum C."/>
            <person name="Floudas D."/>
            <person name="Sun H."/>
            <person name="Yadav J.S."/>
            <person name="Pangilinan J."/>
            <person name="Larsson K.H."/>
            <person name="Matsuura K."/>
            <person name="Barry K."/>
            <person name="Labutti K."/>
            <person name="Kuo R."/>
            <person name="Ohm R.A."/>
            <person name="Bhattacharya S.S."/>
            <person name="Shirouzu T."/>
            <person name="Yoshinaga Y."/>
            <person name="Martin F.M."/>
            <person name="Grigoriev I.V."/>
            <person name="Hibbett D.S."/>
        </authorList>
    </citation>
    <scope>NUCLEOTIDE SEQUENCE [LARGE SCALE GENOMIC DNA]</scope>
    <source>
        <strain evidence="1 2">HHB10207 ss-3</strain>
    </source>
</reference>
<protein>
    <submittedName>
        <fullName evidence="1">Uncharacterized protein</fullName>
    </submittedName>
</protein>
<keyword evidence="2" id="KW-1185">Reference proteome</keyword>
<evidence type="ECO:0000313" key="2">
    <source>
        <dbReference type="Proteomes" id="UP000076798"/>
    </source>
</evidence>
<evidence type="ECO:0000313" key="1">
    <source>
        <dbReference type="EMBL" id="KZT36395.1"/>
    </source>
</evidence>
<dbReference type="AlphaFoldDB" id="A0A166BHV5"/>